<dbReference type="Pfam" id="PF12273">
    <property type="entry name" value="RCR"/>
    <property type="match status" value="1"/>
</dbReference>
<feature type="compositionally biased region" description="Low complexity" evidence="1">
    <location>
        <begin position="125"/>
        <end position="138"/>
    </location>
</feature>
<dbReference type="PANTHER" id="PTHR28187">
    <property type="entry name" value="PROTEIN RCR1-RELATED"/>
    <property type="match status" value="1"/>
</dbReference>
<keyword evidence="2" id="KW-0472">Membrane</keyword>
<dbReference type="EMBL" id="JANBVO010000027">
    <property type="protein sequence ID" value="KAJ9139173.1"/>
    <property type="molecule type" value="Genomic_DNA"/>
</dbReference>
<evidence type="ECO:0000256" key="2">
    <source>
        <dbReference type="SAM" id="Phobius"/>
    </source>
</evidence>
<feature type="transmembrane region" description="Helical" evidence="2">
    <location>
        <begin position="39"/>
        <end position="59"/>
    </location>
</feature>
<dbReference type="InterPro" id="IPR020999">
    <property type="entry name" value="Chitin_synth_reg_RCR"/>
</dbReference>
<name>A0AA38VLT6_9PEZI</name>
<evidence type="ECO:0000313" key="4">
    <source>
        <dbReference type="Proteomes" id="UP001174694"/>
    </source>
</evidence>
<organism evidence="3 4">
    <name type="scientific">Pleurostoma richardsiae</name>
    <dbReference type="NCBI Taxonomy" id="41990"/>
    <lineage>
        <taxon>Eukaryota</taxon>
        <taxon>Fungi</taxon>
        <taxon>Dikarya</taxon>
        <taxon>Ascomycota</taxon>
        <taxon>Pezizomycotina</taxon>
        <taxon>Sordariomycetes</taxon>
        <taxon>Sordariomycetidae</taxon>
        <taxon>Calosphaeriales</taxon>
        <taxon>Pleurostomataceae</taxon>
        <taxon>Pleurostoma</taxon>
    </lineage>
</organism>
<dbReference type="AlphaFoldDB" id="A0AA38VLT6"/>
<keyword evidence="2" id="KW-1133">Transmembrane helix</keyword>
<protein>
    <submittedName>
        <fullName evidence="3">Uncharacterized protein</fullName>
    </submittedName>
</protein>
<dbReference type="PANTHER" id="PTHR28187:SF1">
    <property type="entry name" value="PROTEIN RCR1-RELATED"/>
    <property type="match status" value="1"/>
</dbReference>
<keyword evidence="4" id="KW-1185">Reference proteome</keyword>
<dbReference type="Proteomes" id="UP001174694">
    <property type="component" value="Unassembled WGS sequence"/>
</dbReference>
<comment type="caution">
    <text evidence="3">The sequence shown here is derived from an EMBL/GenBank/DDBJ whole genome shotgun (WGS) entry which is preliminary data.</text>
</comment>
<reference evidence="3" key="1">
    <citation type="submission" date="2022-07" db="EMBL/GenBank/DDBJ databases">
        <title>Fungi with potential for degradation of polypropylene.</title>
        <authorList>
            <person name="Gostincar C."/>
        </authorList>
    </citation>
    <scope>NUCLEOTIDE SEQUENCE</scope>
    <source>
        <strain evidence="3">EXF-13308</strain>
    </source>
</reference>
<evidence type="ECO:0000256" key="1">
    <source>
        <dbReference type="SAM" id="MobiDB-lite"/>
    </source>
</evidence>
<dbReference type="GO" id="GO:0016192">
    <property type="term" value="P:vesicle-mediated transport"/>
    <property type="evidence" value="ECO:0007669"/>
    <property type="project" value="TreeGrafter"/>
</dbReference>
<sequence>MAPTADLANLAKRAMCPSGYHYSGGYCYRNSGWYWWGRWVFAGVVIVFILAVIVLLGCLSNRRRRRQGLAPRYGTGWLGPKFGPGYQNNANYNSYQQPPPPPPQYSQQPQYTGTTYNPNEGYWGPPQQQQGIALQQPQNSYYPRGGDNDYEPPAGAPPAKR</sequence>
<accession>A0AA38VLT6</accession>
<gene>
    <name evidence="3" type="ORF">NKR23_g8050</name>
</gene>
<keyword evidence="2" id="KW-0812">Transmembrane</keyword>
<feature type="region of interest" description="Disordered" evidence="1">
    <location>
        <begin position="88"/>
        <end position="161"/>
    </location>
</feature>
<evidence type="ECO:0000313" key="3">
    <source>
        <dbReference type="EMBL" id="KAJ9139173.1"/>
    </source>
</evidence>
<proteinExistence type="predicted"/>